<dbReference type="EMBL" id="AAXT01000002">
    <property type="protein sequence ID" value="EDO07256.1"/>
    <property type="molecule type" value="Genomic_DNA"/>
</dbReference>
<evidence type="ECO:0000313" key="2">
    <source>
        <dbReference type="EMBL" id="EDO07256.1"/>
    </source>
</evidence>
<comment type="caution">
    <text evidence="2">The sequence shown here is derived from an EMBL/GenBank/DDBJ whole genome shotgun (WGS) entry which is preliminary data.</text>
</comment>
<name>A7ART7_BABBO</name>
<gene>
    <name evidence="2" type="ORF">BBOV_IV009020</name>
</gene>
<dbReference type="Proteomes" id="UP000002173">
    <property type="component" value="Unassembled WGS sequence"/>
</dbReference>
<dbReference type="eggNOG" id="ENOG502QWUK">
    <property type="taxonomic scope" value="Eukaryota"/>
</dbReference>
<protein>
    <submittedName>
        <fullName evidence="2">Uncharacterized protein</fullName>
    </submittedName>
</protein>
<keyword evidence="1" id="KW-0732">Signal</keyword>
<reference evidence="3" key="2">
    <citation type="journal article" date="2020" name="Data Brief">
        <title>Transcriptome dataset of Babesia bovis life stages within vertebrate and invertebrate hosts.</title>
        <authorList>
            <person name="Ueti M.W."/>
            <person name="Johnson W.C."/>
            <person name="Kappmeyer L.S."/>
            <person name="Herndon D.R."/>
            <person name="Mousel M.R."/>
            <person name="Reif K.E."/>
            <person name="Taus N.S."/>
            <person name="Ifeonu O.O."/>
            <person name="Silva J.C."/>
            <person name="Suarez C.E."/>
            <person name="Brayton K.A."/>
        </authorList>
    </citation>
    <scope>NUCLEOTIDE SEQUENCE [LARGE SCALE GENOMIC DNA]</scope>
</reference>
<feature type="signal peptide" evidence="1">
    <location>
        <begin position="1"/>
        <end position="22"/>
    </location>
</feature>
<evidence type="ECO:0000256" key="1">
    <source>
        <dbReference type="SAM" id="SignalP"/>
    </source>
</evidence>
<reference evidence="3" key="3">
    <citation type="journal article" date="2021" name="Int. J. Parasitol.">
        <title>Comparative analysis of gene expression between Babesia bovis blood stages and kinetes allowed by improved genome annotation.</title>
        <authorList>
            <person name="Ueti M.W."/>
            <person name="Johnson W.C."/>
            <person name="Kappmeyer L.S."/>
            <person name="Herndon D.R."/>
            <person name="Mousel M.R."/>
            <person name="Reif K.E."/>
            <person name="Taus N.S."/>
            <person name="Ifeonu O.O."/>
            <person name="Silva J.C."/>
            <person name="Suarez C.E."/>
            <person name="Brayton K.A."/>
        </authorList>
    </citation>
    <scope>NUCLEOTIDE SEQUENCE [LARGE SCALE GENOMIC DNA]</scope>
</reference>
<dbReference type="OMA" id="VSNFEFC"/>
<dbReference type="AlphaFoldDB" id="A7ART7"/>
<organism evidence="2 3">
    <name type="scientific">Babesia bovis</name>
    <dbReference type="NCBI Taxonomy" id="5865"/>
    <lineage>
        <taxon>Eukaryota</taxon>
        <taxon>Sar</taxon>
        <taxon>Alveolata</taxon>
        <taxon>Apicomplexa</taxon>
        <taxon>Aconoidasida</taxon>
        <taxon>Piroplasmida</taxon>
        <taxon>Babesiidae</taxon>
        <taxon>Babesia</taxon>
    </lineage>
</organism>
<reference evidence="2 3" key="1">
    <citation type="journal article" date="2007" name="PLoS Pathog.">
        <title>Genome sequence of Babesia bovis and comparative analysis of apicomplexan hemoprotozoa.</title>
        <authorList>
            <person name="Brayton K.A."/>
            <person name="Lau A.O.T."/>
            <person name="Herndon D.R."/>
            <person name="Hannick L."/>
            <person name="Kappmeyer L.S."/>
            <person name="Berens S.J."/>
            <person name="Bidwell S.L."/>
            <person name="Brown W.C."/>
            <person name="Crabtree J."/>
            <person name="Fadrosh D."/>
            <person name="Feldblum T."/>
            <person name="Forberger H.A."/>
            <person name="Haas B.J."/>
            <person name="Howell J.M."/>
            <person name="Khouri H."/>
            <person name="Koo H."/>
            <person name="Mann D.J."/>
            <person name="Norimine J."/>
            <person name="Paulsen I.T."/>
            <person name="Radune D."/>
            <person name="Ren Q."/>
            <person name="Smith R.K. Jr."/>
            <person name="Suarez C.E."/>
            <person name="White O."/>
            <person name="Wortman J.R."/>
            <person name="Knowles D.P. Jr."/>
            <person name="McElwain T.F."/>
            <person name="Nene V.M."/>
        </authorList>
    </citation>
    <scope>NUCLEOTIDE SEQUENCE [LARGE SCALE GENOMIC DNA]</scope>
    <source>
        <strain evidence="2">T2Bo</strain>
    </source>
</reference>
<accession>A7ART7</accession>
<feature type="chain" id="PRO_5002706872" evidence="1">
    <location>
        <begin position="23"/>
        <end position="221"/>
    </location>
</feature>
<dbReference type="VEuPathDB" id="PiroplasmaDB:BBOV_IV009020"/>
<evidence type="ECO:0000313" key="3">
    <source>
        <dbReference type="Proteomes" id="UP000002173"/>
    </source>
</evidence>
<dbReference type="InParanoid" id="A7ART7"/>
<sequence>MSYAIRVLWAVVLVLLLNLYGAAPRAALRQNYLAYSVLKPYLRKPKVRNRTTREEKTRRSAFHKQLHKELRMKYWERLDPAVNTIINYNSKTDSGPVIDPKRAFVVQEVIPQLVKLENQQVNCTLTAEQSESFDRRAGLKLYCDIKAVFSTIADNINNNDVFTDFHLMASQDQLLKLQADVDYIMPLVNAREEPEPSTECIEYCNHIEQLAHEEPIRLASN</sequence>
<proteinExistence type="predicted"/>
<keyword evidence="3" id="KW-1185">Reference proteome</keyword>